<evidence type="ECO:0000259" key="3">
    <source>
        <dbReference type="PROSITE" id="PS51194"/>
    </source>
</evidence>
<feature type="domain" description="Helicase ATP-binding" evidence="2">
    <location>
        <begin position="169"/>
        <end position="322"/>
    </location>
</feature>
<dbReference type="RefSeq" id="WP_345732988.1">
    <property type="nucleotide sequence ID" value="NZ_BAAAYN010000058.1"/>
</dbReference>
<dbReference type="Pfam" id="PF00176">
    <property type="entry name" value="SNF2-rel_dom"/>
    <property type="match status" value="1"/>
</dbReference>
<dbReference type="Gene3D" id="3.40.50.300">
    <property type="entry name" value="P-loop containing nucleotide triphosphate hydrolases"/>
    <property type="match status" value="1"/>
</dbReference>
<dbReference type="InterPro" id="IPR014001">
    <property type="entry name" value="Helicase_ATP-bd"/>
</dbReference>
<dbReference type="EMBL" id="BAAAYN010000058">
    <property type="protein sequence ID" value="GAA3396678.1"/>
    <property type="molecule type" value="Genomic_DNA"/>
</dbReference>
<keyword evidence="1" id="KW-0378">Hydrolase</keyword>
<evidence type="ECO:0000259" key="2">
    <source>
        <dbReference type="PROSITE" id="PS51192"/>
    </source>
</evidence>
<dbReference type="CDD" id="cd18793">
    <property type="entry name" value="SF2_C_SNF"/>
    <property type="match status" value="1"/>
</dbReference>
<name>A0ABP6T9F4_9ACTN</name>
<proteinExistence type="predicted"/>
<feature type="domain" description="Helicase C-terminal" evidence="3">
    <location>
        <begin position="445"/>
        <end position="606"/>
    </location>
</feature>
<dbReference type="SMART" id="SM00490">
    <property type="entry name" value="HELICc"/>
    <property type="match status" value="1"/>
</dbReference>
<dbReference type="InterPro" id="IPR000330">
    <property type="entry name" value="SNF2_N"/>
</dbReference>
<dbReference type="InterPro" id="IPR038718">
    <property type="entry name" value="SNF2-like_sf"/>
</dbReference>
<evidence type="ECO:0000313" key="4">
    <source>
        <dbReference type="EMBL" id="GAA3396678.1"/>
    </source>
</evidence>
<comment type="caution">
    <text evidence="4">The sequence shown here is derived from an EMBL/GenBank/DDBJ whole genome shotgun (WGS) entry which is preliminary data.</text>
</comment>
<evidence type="ECO:0000313" key="5">
    <source>
        <dbReference type="Proteomes" id="UP001501676"/>
    </source>
</evidence>
<dbReference type="PANTHER" id="PTHR10799">
    <property type="entry name" value="SNF2/RAD54 HELICASE FAMILY"/>
    <property type="match status" value="1"/>
</dbReference>
<dbReference type="Gene3D" id="3.40.50.10810">
    <property type="entry name" value="Tandem AAA-ATPase domain"/>
    <property type="match status" value="1"/>
</dbReference>
<accession>A0ABP6T9F4</accession>
<dbReference type="PROSITE" id="PS51194">
    <property type="entry name" value="HELICASE_CTER"/>
    <property type="match status" value="1"/>
</dbReference>
<dbReference type="InterPro" id="IPR049730">
    <property type="entry name" value="SNF2/RAD54-like_C"/>
</dbReference>
<dbReference type="Pfam" id="PF00271">
    <property type="entry name" value="Helicase_C"/>
    <property type="match status" value="1"/>
</dbReference>
<sequence>MSTAPVLPGRLQATYLLEQERFAWWGTADPAREATRLGLPGGTVTTVALALPTADDRTAVAAVPVPAVLVPPEPALRALAELAPATSAAPSVTAWAALAASFVEGRRPADTLVERLPTASHAGIGLDGATIWSARATVEAIARLVAPTADETPMAGLLRPYQRAGVAWLLASEAQGGGVLADEMGLGKTVQAISVLAARTGPRPHLVVCPTSVLGNWSREIARFAPGLSVRSYVGPDRTRVVLDAPGTVLTSYGILRADNALRATAWDVVILDEAQQIKNPDARAAKAARALNARLRVAMTGTPVENRLDDLWSLLTFTNPGLLGERARFRRRFATAVEEHRSAAAATRLHEIVGPHILRRRKADVAPELPEKIETSVVCTMTEEQQTLYRAGVDDAFAAGLGAGAGRRGRVLALIGRLKQICNHPEQVQPTGGPLGGRSGKLDRVTEILAELVDNGDRALVFTQYRATGDLLTRHLREQVTGGPVPFLHGQLSGSAREAMAQYFSEAPDGPPILVLSLRAAGFGLNLTRATHVVHYDRWWNPAVEAQASDRAHRIGQTRTVTVHTLVTEGSIEEAIDALHAGKRELAGAITGDRAALDTDLARLPDDELRSLLTGGTPW</sequence>
<gene>
    <name evidence="4" type="ORF">GCM10020369_74260</name>
</gene>
<organism evidence="4 5">
    <name type="scientific">Cryptosporangium minutisporangium</name>
    <dbReference type="NCBI Taxonomy" id="113569"/>
    <lineage>
        <taxon>Bacteria</taxon>
        <taxon>Bacillati</taxon>
        <taxon>Actinomycetota</taxon>
        <taxon>Actinomycetes</taxon>
        <taxon>Cryptosporangiales</taxon>
        <taxon>Cryptosporangiaceae</taxon>
        <taxon>Cryptosporangium</taxon>
    </lineage>
</organism>
<reference evidence="5" key="1">
    <citation type="journal article" date="2019" name="Int. J. Syst. Evol. Microbiol.">
        <title>The Global Catalogue of Microorganisms (GCM) 10K type strain sequencing project: providing services to taxonomists for standard genome sequencing and annotation.</title>
        <authorList>
            <consortium name="The Broad Institute Genomics Platform"/>
            <consortium name="The Broad Institute Genome Sequencing Center for Infectious Disease"/>
            <person name="Wu L."/>
            <person name="Ma J."/>
        </authorList>
    </citation>
    <scope>NUCLEOTIDE SEQUENCE [LARGE SCALE GENOMIC DNA]</scope>
    <source>
        <strain evidence="5">JCM 9458</strain>
    </source>
</reference>
<dbReference type="InterPro" id="IPR001650">
    <property type="entry name" value="Helicase_C-like"/>
</dbReference>
<protein>
    <submittedName>
        <fullName evidence="4">Uncharacterized protein</fullName>
    </submittedName>
</protein>
<dbReference type="InterPro" id="IPR027417">
    <property type="entry name" value="P-loop_NTPase"/>
</dbReference>
<dbReference type="PROSITE" id="PS51192">
    <property type="entry name" value="HELICASE_ATP_BIND_1"/>
    <property type="match status" value="1"/>
</dbReference>
<evidence type="ECO:0000256" key="1">
    <source>
        <dbReference type="ARBA" id="ARBA00022801"/>
    </source>
</evidence>
<keyword evidence="5" id="KW-1185">Reference proteome</keyword>
<dbReference type="SMART" id="SM00487">
    <property type="entry name" value="DEXDc"/>
    <property type="match status" value="1"/>
</dbReference>
<dbReference type="Proteomes" id="UP001501676">
    <property type="component" value="Unassembled WGS sequence"/>
</dbReference>
<dbReference type="SUPFAM" id="SSF52540">
    <property type="entry name" value="P-loop containing nucleoside triphosphate hydrolases"/>
    <property type="match status" value="2"/>
</dbReference>